<feature type="chain" id="PRO_5034105434" description="Alginate lyase domain-containing protein" evidence="3">
    <location>
        <begin position="19"/>
        <end position="463"/>
    </location>
</feature>
<protein>
    <recommendedName>
        <fullName evidence="4">Alginate lyase domain-containing protein</fullName>
    </recommendedName>
</protein>
<dbReference type="AlphaFoldDB" id="A0A8H7UGA3"/>
<evidence type="ECO:0000313" key="6">
    <source>
        <dbReference type="Proteomes" id="UP000654370"/>
    </source>
</evidence>
<dbReference type="InterPro" id="IPR008929">
    <property type="entry name" value="Chondroitin_lyas"/>
</dbReference>
<dbReference type="Gene3D" id="1.50.10.100">
    <property type="entry name" value="Chondroitin AC/alginate lyase"/>
    <property type="match status" value="1"/>
</dbReference>
<organism evidence="5 6">
    <name type="scientific">Mortierella isabellina</name>
    <name type="common">Filamentous fungus</name>
    <name type="synonym">Umbelopsis isabellina</name>
    <dbReference type="NCBI Taxonomy" id="91625"/>
    <lineage>
        <taxon>Eukaryota</taxon>
        <taxon>Fungi</taxon>
        <taxon>Fungi incertae sedis</taxon>
        <taxon>Mucoromycota</taxon>
        <taxon>Mucoromycotina</taxon>
        <taxon>Umbelopsidomycetes</taxon>
        <taxon>Umbelopsidales</taxon>
        <taxon>Umbelopsidaceae</taxon>
        <taxon>Umbelopsis</taxon>
    </lineage>
</organism>
<dbReference type="GO" id="GO:0016829">
    <property type="term" value="F:lyase activity"/>
    <property type="evidence" value="ECO:0007669"/>
    <property type="project" value="UniProtKB-KW"/>
</dbReference>
<evidence type="ECO:0000256" key="3">
    <source>
        <dbReference type="SAM" id="SignalP"/>
    </source>
</evidence>
<evidence type="ECO:0000256" key="2">
    <source>
        <dbReference type="ARBA" id="ARBA00023239"/>
    </source>
</evidence>
<evidence type="ECO:0000259" key="4">
    <source>
        <dbReference type="Pfam" id="PF05426"/>
    </source>
</evidence>
<keyword evidence="6" id="KW-1185">Reference proteome</keyword>
<dbReference type="GO" id="GO:0042597">
    <property type="term" value="C:periplasmic space"/>
    <property type="evidence" value="ECO:0007669"/>
    <property type="project" value="InterPro"/>
</dbReference>
<keyword evidence="1 3" id="KW-0732">Signal</keyword>
<accession>A0A8H7UGA3</accession>
<proteinExistence type="predicted"/>
<comment type="caution">
    <text evidence="5">The sequence shown here is derived from an EMBL/GenBank/DDBJ whole genome shotgun (WGS) entry which is preliminary data.</text>
</comment>
<keyword evidence="2" id="KW-0456">Lyase</keyword>
<feature type="signal peptide" evidence="3">
    <location>
        <begin position="1"/>
        <end position="18"/>
    </location>
</feature>
<dbReference type="Pfam" id="PF05426">
    <property type="entry name" value="Alginate_lyase"/>
    <property type="match status" value="1"/>
</dbReference>
<dbReference type="SUPFAM" id="SSF48230">
    <property type="entry name" value="Chondroitin AC/alginate lyase"/>
    <property type="match status" value="1"/>
</dbReference>
<reference evidence="5" key="1">
    <citation type="submission" date="2020-12" db="EMBL/GenBank/DDBJ databases">
        <title>Metabolic potential, ecology and presence of endohyphal bacteria is reflected in genomic diversity of Mucoromycotina.</title>
        <authorList>
            <person name="Muszewska A."/>
            <person name="Okrasinska A."/>
            <person name="Steczkiewicz K."/>
            <person name="Drgas O."/>
            <person name="Orlowska M."/>
            <person name="Perlinska-Lenart U."/>
            <person name="Aleksandrzak-Piekarczyk T."/>
            <person name="Szatraj K."/>
            <person name="Zielenkiewicz U."/>
            <person name="Pilsyk S."/>
            <person name="Malc E."/>
            <person name="Mieczkowski P."/>
            <person name="Kruszewska J.S."/>
            <person name="Biernat P."/>
            <person name="Pawlowska J."/>
        </authorList>
    </citation>
    <scope>NUCLEOTIDE SEQUENCE</scope>
    <source>
        <strain evidence="5">WA0000067209</strain>
    </source>
</reference>
<feature type="domain" description="Alginate lyase" evidence="4">
    <location>
        <begin position="121"/>
        <end position="407"/>
    </location>
</feature>
<gene>
    <name evidence="5" type="ORF">INT43_000599</name>
</gene>
<evidence type="ECO:0000313" key="5">
    <source>
        <dbReference type="EMBL" id="KAG2184686.1"/>
    </source>
</evidence>
<sequence length="463" mass="51652">MRRSLLSVLVLFTVTVASQTIDDLDSVEAYYDSLDDSGDLDPISISSGSPDTIKFGTPGVGYHTKYGPIGGVQTDKINVEKLAITKVEYTNGILSDELMKSITSLQGRVESIMQKNQNYSVTYTSKKPPNKNPHYYFSLAPYSWPNCKGKLFIKNPWTQCPWSSQDGKINPAGKSLTSGHALTYLIRDGVDLATSFYLFGNSSYEHKFTQLMRTFFINSKTYMVPNMNYSQVVPDGPENDWEGSKMGVLDTHGLLTLLSATELVAQTNGSSWTAKDTYALRSWIDKYRKWMETSVLGKKEGEALNNHGTFYYAQLAGFSQYIGDINGTRQAVNKYLDTIYDGQIKADGSQPLELKRQFSLHYSYYNLEALGSMAKYAQSVGMDIWNVANSHNATYQTAVNFLIKNTLSTKNSENPANFLPMLETSANVYGDTSKYNYTSAISTIRDQTAGGDLGAVWLLWTRQ</sequence>
<name>A0A8H7UGA3_MORIS</name>
<dbReference type="Proteomes" id="UP000654370">
    <property type="component" value="Unassembled WGS sequence"/>
</dbReference>
<dbReference type="OrthoDB" id="63533at2759"/>
<dbReference type="InterPro" id="IPR008397">
    <property type="entry name" value="Alginate_lyase_dom"/>
</dbReference>
<dbReference type="EMBL" id="JAEPQZ010000002">
    <property type="protein sequence ID" value="KAG2184686.1"/>
    <property type="molecule type" value="Genomic_DNA"/>
</dbReference>
<evidence type="ECO:0000256" key="1">
    <source>
        <dbReference type="ARBA" id="ARBA00022729"/>
    </source>
</evidence>